<sequence length="41" mass="4844">MMVECLIPRAMDQQLNFITRHDAEKIRQLILQGFLEKLGRS</sequence>
<gene>
    <name evidence="1" type="ORF">SAMN05421545_0341</name>
</gene>
<accession>A0A1N6THV1</accession>
<protein>
    <submittedName>
        <fullName evidence="1">Uncharacterized protein</fullName>
    </submittedName>
</protein>
<evidence type="ECO:0000313" key="1">
    <source>
        <dbReference type="EMBL" id="SIQ52958.1"/>
    </source>
</evidence>
<reference evidence="2" key="1">
    <citation type="submission" date="2017-01" db="EMBL/GenBank/DDBJ databases">
        <authorList>
            <person name="Varghese N."/>
            <person name="Submissions S."/>
        </authorList>
    </citation>
    <scope>NUCLEOTIDE SEQUENCE [LARGE SCALE GENOMIC DNA]</scope>
    <source>
        <strain evidence="2">DM9</strain>
    </source>
</reference>
<dbReference type="EMBL" id="FTNM01000001">
    <property type="protein sequence ID" value="SIQ52958.1"/>
    <property type="molecule type" value="Genomic_DNA"/>
</dbReference>
<name>A0A1N6THV1_9BACT</name>
<proteinExistence type="predicted"/>
<keyword evidence="2" id="KW-1185">Reference proteome</keyword>
<dbReference type="Proteomes" id="UP000185924">
    <property type="component" value="Unassembled WGS sequence"/>
</dbReference>
<dbReference type="AlphaFoldDB" id="A0A1N6THV1"/>
<evidence type="ECO:0000313" key="2">
    <source>
        <dbReference type="Proteomes" id="UP000185924"/>
    </source>
</evidence>
<organism evidence="1 2">
    <name type="scientific">Pontibacter lucknowensis</name>
    <dbReference type="NCBI Taxonomy" id="1077936"/>
    <lineage>
        <taxon>Bacteria</taxon>
        <taxon>Pseudomonadati</taxon>
        <taxon>Bacteroidota</taxon>
        <taxon>Cytophagia</taxon>
        <taxon>Cytophagales</taxon>
        <taxon>Hymenobacteraceae</taxon>
        <taxon>Pontibacter</taxon>
    </lineage>
</organism>